<dbReference type="PANTHER" id="PTHR43386:SF1">
    <property type="entry name" value="D,D-DIPEPTIDE TRANSPORT SYSTEM PERMEASE PROTEIN DDPC-RELATED"/>
    <property type="match status" value="1"/>
</dbReference>
<comment type="similarity">
    <text evidence="9">Belongs to the binding-protein-dependent transport system permease family.</text>
</comment>
<keyword evidence="6" id="KW-0653">Protein transport</keyword>
<keyword evidence="3" id="KW-1003">Cell membrane</keyword>
<feature type="transmembrane region" description="Helical" evidence="9">
    <location>
        <begin position="217"/>
        <end position="241"/>
    </location>
</feature>
<proteinExistence type="inferred from homology"/>
<evidence type="ECO:0000256" key="3">
    <source>
        <dbReference type="ARBA" id="ARBA00022475"/>
    </source>
</evidence>
<dbReference type="CDD" id="cd06261">
    <property type="entry name" value="TM_PBP2"/>
    <property type="match status" value="1"/>
</dbReference>
<dbReference type="InterPro" id="IPR025966">
    <property type="entry name" value="OppC_N"/>
</dbReference>
<dbReference type="InterPro" id="IPR035906">
    <property type="entry name" value="MetI-like_sf"/>
</dbReference>
<dbReference type="EMBL" id="JBHSGI010000002">
    <property type="protein sequence ID" value="MFC4667134.1"/>
    <property type="molecule type" value="Genomic_DNA"/>
</dbReference>
<evidence type="ECO:0000256" key="2">
    <source>
        <dbReference type="ARBA" id="ARBA00022448"/>
    </source>
</evidence>
<sequence length="304" mass="32302">MTDTAGTRAPRKAPSRLSDALRGIWDTLRAIAGTRHGATGGAILLIMVAIALLAPVIAPYDPQSLTPTSLAPPSWTHPMGTDSIGRDIFSLVIYGTQTSLTIGLGAALGALLLGGTVGMLAGYFGGIVDTVLMRIAELFQTLPVIILVLFTVAFFGSSFWLLITAVILAIWPIEARLVYGQYLRLRNMSFVDAARVADMSAAHIMLRELLPNAIQPVIVQVALDASVAILIEAGLGFLGLSDPNVVSWGQLLYDAQSYMTVAWWMSVFPGAAICLAVAGLNLFADGLNEVVDPRTRGRKGGLQR</sequence>
<dbReference type="InterPro" id="IPR050366">
    <property type="entry name" value="BP-dependent_transpt_permease"/>
</dbReference>
<evidence type="ECO:0000313" key="12">
    <source>
        <dbReference type="Proteomes" id="UP001595973"/>
    </source>
</evidence>
<dbReference type="PANTHER" id="PTHR43386">
    <property type="entry name" value="OLIGOPEPTIDE TRANSPORT SYSTEM PERMEASE PROTEIN APPC"/>
    <property type="match status" value="1"/>
</dbReference>
<keyword evidence="4 9" id="KW-0812">Transmembrane</keyword>
<comment type="caution">
    <text evidence="11">The sequence shown here is derived from an EMBL/GenBank/DDBJ whole genome shotgun (WGS) entry which is preliminary data.</text>
</comment>
<feature type="transmembrane region" description="Helical" evidence="9">
    <location>
        <begin position="159"/>
        <end position="179"/>
    </location>
</feature>
<keyword evidence="12" id="KW-1185">Reference proteome</keyword>
<name>A0ABV9KB86_9RHOB</name>
<dbReference type="RefSeq" id="WP_380715074.1">
    <property type="nucleotide sequence ID" value="NZ_JBHSGI010000002.1"/>
</dbReference>
<feature type="transmembrane region" description="Helical" evidence="9">
    <location>
        <begin position="38"/>
        <end position="58"/>
    </location>
</feature>
<dbReference type="InterPro" id="IPR000515">
    <property type="entry name" value="MetI-like"/>
</dbReference>
<comment type="subcellular location">
    <subcellularLocation>
        <location evidence="1 9">Cell membrane</location>
        <topology evidence="1 9">Multi-pass membrane protein</topology>
    </subcellularLocation>
</comment>
<evidence type="ECO:0000256" key="5">
    <source>
        <dbReference type="ARBA" id="ARBA00022856"/>
    </source>
</evidence>
<protein>
    <submittedName>
        <fullName evidence="11">ABC transporter permease</fullName>
    </submittedName>
</protein>
<evidence type="ECO:0000313" key="11">
    <source>
        <dbReference type="EMBL" id="MFC4667134.1"/>
    </source>
</evidence>
<evidence type="ECO:0000256" key="1">
    <source>
        <dbReference type="ARBA" id="ARBA00004651"/>
    </source>
</evidence>
<reference evidence="12" key="1">
    <citation type="journal article" date="2019" name="Int. J. Syst. Evol. Microbiol.">
        <title>The Global Catalogue of Microorganisms (GCM) 10K type strain sequencing project: providing services to taxonomists for standard genome sequencing and annotation.</title>
        <authorList>
            <consortium name="The Broad Institute Genomics Platform"/>
            <consortium name="The Broad Institute Genome Sequencing Center for Infectious Disease"/>
            <person name="Wu L."/>
            <person name="Ma J."/>
        </authorList>
    </citation>
    <scope>NUCLEOTIDE SEQUENCE [LARGE SCALE GENOMIC DNA]</scope>
    <source>
        <strain evidence="12">CGMCC 4.7283</strain>
    </source>
</reference>
<gene>
    <name evidence="11" type="ORF">ACFO5X_01090</name>
</gene>
<evidence type="ECO:0000256" key="9">
    <source>
        <dbReference type="RuleBase" id="RU363032"/>
    </source>
</evidence>
<dbReference type="Proteomes" id="UP001595973">
    <property type="component" value="Unassembled WGS sequence"/>
</dbReference>
<feature type="transmembrane region" description="Helical" evidence="9">
    <location>
        <begin position="131"/>
        <end position="153"/>
    </location>
</feature>
<dbReference type="SUPFAM" id="SSF161098">
    <property type="entry name" value="MetI-like"/>
    <property type="match status" value="1"/>
</dbReference>
<feature type="domain" description="ABC transmembrane type-1" evidence="10">
    <location>
        <begin position="96"/>
        <end position="284"/>
    </location>
</feature>
<evidence type="ECO:0000256" key="8">
    <source>
        <dbReference type="ARBA" id="ARBA00023136"/>
    </source>
</evidence>
<keyword evidence="7 9" id="KW-1133">Transmembrane helix</keyword>
<feature type="transmembrane region" description="Helical" evidence="9">
    <location>
        <begin position="100"/>
        <end position="124"/>
    </location>
</feature>
<evidence type="ECO:0000256" key="4">
    <source>
        <dbReference type="ARBA" id="ARBA00022692"/>
    </source>
</evidence>
<organism evidence="11 12">
    <name type="scientific">Seohaeicola nanhaiensis</name>
    <dbReference type="NCBI Taxonomy" id="1387282"/>
    <lineage>
        <taxon>Bacteria</taxon>
        <taxon>Pseudomonadati</taxon>
        <taxon>Pseudomonadota</taxon>
        <taxon>Alphaproteobacteria</taxon>
        <taxon>Rhodobacterales</taxon>
        <taxon>Roseobacteraceae</taxon>
        <taxon>Seohaeicola</taxon>
    </lineage>
</organism>
<evidence type="ECO:0000259" key="10">
    <source>
        <dbReference type="PROSITE" id="PS50928"/>
    </source>
</evidence>
<keyword evidence="8 9" id="KW-0472">Membrane</keyword>
<evidence type="ECO:0000256" key="7">
    <source>
        <dbReference type="ARBA" id="ARBA00022989"/>
    </source>
</evidence>
<dbReference type="Pfam" id="PF12911">
    <property type="entry name" value="OppC_N"/>
    <property type="match status" value="1"/>
</dbReference>
<keyword evidence="2 9" id="KW-0813">Transport</keyword>
<keyword evidence="5" id="KW-0571">Peptide transport</keyword>
<evidence type="ECO:0000256" key="6">
    <source>
        <dbReference type="ARBA" id="ARBA00022927"/>
    </source>
</evidence>
<dbReference type="Gene3D" id="1.10.3720.10">
    <property type="entry name" value="MetI-like"/>
    <property type="match status" value="1"/>
</dbReference>
<feature type="transmembrane region" description="Helical" evidence="9">
    <location>
        <begin position="261"/>
        <end position="284"/>
    </location>
</feature>
<dbReference type="Pfam" id="PF00528">
    <property type="entry name" value="BPD_transp_1"/>
    <property type="match status" value="1"/>
</dbReference>
<dbReference type="PROSITE" id="PS50928">
    <property type="entry name" value="ABC_TM1"/>
    <property type="match status" value="1"/>
</dbReference>
<accession>A0ABV9KB86</accession>